<keyword evidence="3" id="KW-0812">Transmembrane</keyword>
<evidence type="ECO:0000256" key="3">
    <source>
        <dbReference type="SAM" id="Phobius"/>
    </source>
</evidence>
<evidence type="ECO:0000313" key="4">
    <source>
        <dbReference type="EMBL" id="SEN51155.1"/>
    </source>
</evidence>
<reference evidence="4 5" key="1">
    <citation type="submission" date="2016-10" db="EMBL/GenBank/DDBJ databases">
        <authorList>
            <person name="de Groot N.N."/>
        </authorList>
    </citation>
    <scope>NUCLEOTIDE SEQUENCE [LARGE SCALE GENOMIC DNA]</scope>
    <source>
        <strain evidence="4 5">CGMCC 1.10836</strain>
    </source>
</reference>
<dbReference type="PROSITE" id="PS00379">
    <property type="entry name" value="CDP_ALCOHOL_P_TRANSF"/>
    <property type="match status" value="1"/>
</dbReference>
<feature type="transmembrane region" description="Helical" evidence="3">
    <location>
        <begin position="78"/>
        <end position="101"/>
    </location>
</feature>
<dbReference type="GO" id="GO:0016020">
    <property type="term" value="C:membrane"/>
    <property type="evidence" value="ECO:0007669"/>
    <property type="project" value="InterPro"/>
</dbReference>
<keyword evidence="1 2" id="KW-0808">Transferase</keyword>
<dbReference type="Proteomes" id="UP000183002">
    <property type="component" value="Unassembled WGS sequence"/>
</dbReference>
<evidence type="ECO:0000256" key="2">
    <source>
        <dbReference type="RuleBase" id="RU003750"/>
    </source>
</evidence>
<feature type="transmembrane region" description="Helical" evidence="3">
    <location>
        <begin position="24"/>
        <end position="46"/>
    </location>
</feature>
<sequence>MPKINVGPALFAPLVAARTLRGPVFGFAGFAAVNAVLVGAVVVGLVGVSTPAVLLAMAGYALGVALAIALIRKGFPHPALGLCNVVTLARLALTAALLAPIVSLGPAPWAVFAVAAIALILDGADGWLARRAGRVSDFGARFDMEVDAALGLILALNAWAAGTVGPEVLIIALPRYVFVAAAYLWPWLNGALPQRFSRKAVCVLQIGGLIALQMPILPPLVPAALVGLIAAALMWSFGRDVVLLWRHRR</sequence>
<feature type="transmembrane region" description="Helical" evidence="3">
    <location>
        <begin position="52"/>
        <end position="71"/>
    </location>
</feature>
<dbReference type="Gene3D" id="1.20.120.1760">
    <property type="match status" value="1"/>
</dbReference>
<feature type="transmembrane region" description="Helical" evidence="3">
    <location>
        <begin position="107"/>
        <end position="124"/>
    </location>
</feature>
<gene>
    <name evidence="4" type="ORF">SAMN05216227_10167</name>
</gene>
<keyword evidence="3" id="KW-0472">Membrane</keyword>
<protein>
    <submittedName>
        <fullName evidence="4">Phosphatidylglycerophosphate synthase</fullName>
    </submittedName>
</protein>
<dbReference type="AlphaFoldDB" id="A0A1H8H4U5"/>
<feature type="transmembrane region" description="Helical" evidence="3">
    <location>
        <begin position="144"/>
        <end position="162"/>
    </location>
</feature>
<dbReference type="InterPro" id="IPR043130">
    <property type="entry name" value="CDP-OH_PTrfase_TM_dom"/>
</dbReference>
<dbReference type="GO" id="GO:0008654">
    <property type="term" value="P:phospholipid biosynthetic process"/>
    <property type="evidence" value="ECO:0007669"/>
    <property type="project" value="InterPro"/>
</dbReference>
<accession>A0A1H8H4U5</accession>
<dbReference type="STRING" id="1077947.SAMN05216227_10167"/>
<keyword evidence="3" id="KW-1133">Transmembrane helix</keyword>
<dbReference type="GO" id="GO:0016780">
    <property type="term" value="F:phosphotransferase activity, for other substituted phosphate groups"/>
    <property type="evidence" value="ECO:0007669"/>
    <property type="project" value="InterPro"/>
</dbReference>
<dbReference type="InterPro" id="IPR048254">
    <property type="entry name" value="CDP_ALCOHOL_P_TRANSF_CS"/>
</dbReference>
<evidence type="ECO:0000313" key="5">
    <source>
        <dbReference type="Proteomes" id="UP000183002"/>
    </source>
</evidence>
<organism evidence="4 5">
    <name type="scientific">Pseudorhodobacter antarcticus</name>
    <dbReference type="NCBI Taxonomy" id="1077947"/>
    <lineage>
        <taxon>Bacteria</taxon>
        <taxon>Pseudomonadati</taxon>
        <taxon>Pseudomonadota</taxon>
        <taxon>Alphaproteobacteria</taxon>
        <taxon>Rhodobacterales</taxon>
        <taxon>Paracoccaceae</taxon>
        <taxon>Pseudorhodobacter</taxon>
    </lineage>
</organism>
<proteinExistence type="inferred from homology"/>
<dbReference type="InterPro" id="IPR000462">
    <property type="entry name" value="CDP-OH_P_trans"/>
</dbReference>
<evidence type="ECO:0000256" key="1">
    <source>
        <dbReference type="ARBA" id="ARBA00022679"/>
    </source>
</evidence>
<name>A0A1H8H4U5_9RHOB</name>
<dbReference type="Pfam" id="PF01066">
    <property type="entry name" value="CDP-OH_P_transf"/>
    <property type="match status" value="1"/>
</dbReference>
<keyword evidence="5" id="KW-1185">Reference proteome</keyword>
<dbReference type="EMBL" id="FOCO01000016">
    <property type="protein sequence ID" value="SEN51155.1"/>
    <property type="molecule type" value="Genomic_DNA"/>
</dbReference>
<dbReference type="RefSeq" id="WP_082224806.1">
    <property type="nucleotide sequence ID" value="NZ_FOCO01000016.1"/>
</dbReference>
<comment type="similarity">
    <text evidence="2">Belongs to the CDP-alcohol phosphatidyltransferase class-I family.</text>
</comment>
<feature type="transmembrane region" description="Helical" evidence="3">
    <location>
        <begin position="223"/>
        <end position="245"/>
    </location>
</feature>